<reference evidence="1 2" key="1">
    <citation type="submission" date="2018-05" db="EMBL/GenBank/DDBJ databases">
        <title>Genomic Encyclopedia of Type Strains, Phase IV (KMG-IV): sequencing the most valuable type-strain genomes for metagenomic binning, comparative biology and taxonomic classification.</title>
        <authorList>
            <person name="Goeker M."/>
        </authorList>
    </citation>
    <scope>NUCLEOTIDE SEQUENCE [LARGE SCALE GENOMIC DNA]</scope>
    <source>
        <strain evidence="1 2">DSM 19792</strain>
    </source>
</reference>
<evidence type="ECO:0000313" key="2">
    <source>
        <dbReference type="Proteomes" id="UP000247792"/>
    </source>
</evidence>
<keyword evidence="2" id="KW-1185">Reference proteome</keyword>
<dbReference type="EMBL" id="QJKB01000009">
    <property type="protein sequence ID" value="PXX39998.1"/>
    <property type="molecule type" value="Genomic_DNA"/>
</dbReference>
<dbReference type="Pfam" id="PF09519">
    <property type="entry name" value="RE_HindVP"/>
    <property type="match status" value="1"/>
</dbReference>
<keyword evidence="1" id="KW-0540">Nuclease</keyword>
<evidence type="ECO:0000313" key="1">
    <source>
        <dbReference type="EMBL" id="PXX39998.1"/>
    </source>
</evidence>
<keyword evidence="1" id="KW-0255">Endonuclease</keyword>
<organism evidence="1 2">
    <name type="scientific">Undibacterium pigrum</name>
    <dbReference type="NCBI Taxonomy" id="401470"/>
    <lineage>
        <taxon>Bacteria</taxon>
        <taxon>Pseudomonadati</taxon>
        <taxon>Pseudomonadota</taxon>
        <taxon>Betaproteobacteria</taxon>
        <taxon>Burkholderiales</taxon>
        <taxon>Oxalobacteraceae</taxon>
        <taxon>Undibacterium</taxon>
    </lineage>
</organism>
<protein>
    <submittedName>
        <fullName evidence="1">HindVP restriction endonuclease</fullName>
    </submittedName>
</protein>
<keyword evidence="1" id="KW-0378">Hydrolase</keyword>
<dbReference type="AlphaFoldDB" id="A0A318J7Y8"/>
<proteinExistence type="predicted"/>
<dbReference type="GO" id="GO:0009307">
    <property type="term" value="P:DNA restriction-modification system"/>
    <property type="evidence" value="ECO:0007669"/>
    <property type="project" value="InterPro"/>
</dbReference>
<comment type="caution">
    <text evidence="1">The sequence shown here is derived from an EMBL/GenBank/DDBJ whole genome shotgun (WGS) entry which is preliminary data.</text>
</comment>
<name>A0A318J7Y8_9BURK</name>
<gene>
    <name evidence="1" type="ORF">DFR42_109109</name>
</gene>
<accession>A0A318J7Y8</accession>
<dbReference type="Proteomes" id="UP000247792">
    <property type="component" value="Unassembled WGS sequence"/>
</dbReference>
<sequence length="340" mass="39265">MDQNINPVYINLNEDLSTCASDASLSFHDIFKTEGTKEDLEFLFESPYAPYSEYALDKLDHIDLVIKKSGNYVRPLEVKLTVLPDNATETKKDQSMWGTELVIRPDSTSYASLGIYHSLKHKAKEIKELLEPVAEAINNWENEVEIGQHRDQIIGILDIFQQQYFSFQEPFLLQPIWKTQGKSPELSENAFDIFVWSDMALCRLIINQERKESKRRSTQKIQKNAKIIPVSRYLRASARLLRCLYELFSKEKTNIGRIFRGMQLGNQTDKECSLNGSVTNSYMKHPRLLNPCLKKEVLRHIILGGGEKILSPERRFDASIFFTARHLFEIEPADDVNEDN</sequence>
<dbReference type="GO" id="GO:0003677">
    <property type="term" value="F:DNA binding"/>
    <property type="evidence" value="ECO:0007669"/>
    <property type="project" value="InterPro"/>
</dbReference>
<dbReference type="GO" id="GO:0009036">
    <property type="term" value="F:type II site-specific deoxyribonuclease activity"/>
    <property type="evidence" value="ECO:0007669"/>
    <property type="project" value="InterPro"/>
</dbReference>
<dbReference type="InterPro" id="IPR019044">
    <property type="entry name" value="Restrct_endonuc_II_HindVP"/>
</dbReference>